<dbReference type="Proteomes" id="UP000285211">
    <property type="component" value="Unassembled WGS sequence"/>
</dbReference>
<dbReference type="InterPro" id="IPR019734">
    <property type="entry name" value="TPR_rpt"/>
</dbReference>
<dbReference type="PANTHER" id="PTHR45588">
    <property type="entry name" value="TPR DOMAIN-CONTAINING PROTEIN"/>
    <property type="match status" value="1"/>
</dbReference>
<gene>
    <name evidence="2" type="ORF">EOD40_04170</name>
</gene>
<dbReference type="PROSITE" id="PS50005">
    <property type="entry name" value="TPR"/>
    <property type="match status" value="1"/>
</dbReference>
<comment type="caution">
    <text evidence="2">The sequence shown here is derived from an EMBL/GenBank/DDBJ whole genome shotgun (WGS) entry which is preliminary data.</text>
</comment>
<evidence type="ECO:0000256" key="1">
    <source>
        <dbReference type="PROSITE-ProRule" id="PRU00339"/>
    </source>
</evidence>
<sequence length="573" mass="65092">MRNIPKIILIICILFFSCKKTTPEQKKPLAGKNSYGCAPATTDAKWFESDNKAPLFDGMDIIDYTISTKNIEAQKYFNQGLALAYGFNHAEAARSFYYATKLDPQCAMCFWGYAYVLGPNYNAGMEPDNYERAYNAIQQAIKLSNMATEKEKVLIIALAKRYTAKPVENRSQLDIAYSKAMKEVFKKYPEDNDIATIYAESIMDLHPWDLYNKKGTPKKWTPEIDSILEKVLKQNPKHIGANHFYIHAVEASFTPERGNTSANLFDKGLAPASGHLTHMPSHIYIRTGEYHKGTIANINAVKIDSNYVTMCHAQGAYPLGYYPHNYHFMAACATLEGNYKWAMHAAKQTAKLVHPKTMTEPGWSTLQHYYVIPYFVAVKFGKWDEILKMKLVSDTLKYPLAISHYAKGMAYLGKKDFVKAKLELAKLEILTNDPSMKKMTIWGINSMYDILQIASNVLKGELFASEQKYEQSIPILEKAVSIEDKLNYNEPPDWFFSVRHHLGAVQIEAKKYKAAISTYQKDLKQFPNNGWAQHGLKLAYEKLGEQNLAKEISNKIAKSWATSDIKITSSRIK</sequence>
<keyword evidence="1" id="KW-0802">TPR repeat</keyword>
<keyword evidence="3" id="KW-1185">Reference proteome</keyword>
<evidence type="ECO:0008006" key="4">
    <source>
        <dbReference type="Google" id="ProtNLM"/>
    </source>
</evidence>
<reference evidence="2 3" key="1">
    <citation type="submission" date="2019-01" db="EMBL/GenBank/DDBJ databases">
        <authorList>
            <person name="Chen W.-M."/>
        </authorList>
    </citation>
    <scope>NUCLEOTIDE SEQUENCE [LARGE SCALE GENOMIC DNA]</scope>
    <source>
        <strain evidence="2 3">BBQ-12</strain>
    </source>
</reference>
<evidence type="ECO:0000313" key="3">
    <source>
        <dbReference type="Proteomes" id="UP000285211"/>
    </source>
</evidence>
<name>A0A437L0D7_9FLAO</name>
<dbReference type="InterPro" id="IPR011990">
    <property type="entry name" value="TPR-like_helical_dom_sf"/>
</dbReference>
<dbReference type="OrthoDB" id="9778494at2"/>
<dbReference type="PROSITE" id="PS51257">
    <property type="entry name" value="PROKAR_LIPOPROTEIN"/>
    <property type="match status" value="1"/>
</dbReference>
<proteinExistence type="predicted"/>
<dbReference type="EMBL" id="SACJ01000002">
    <property type="protein sequence ID" value="RVT78438.1"/>
    <property type="molecule type" value="Genomic_DNA"/>
</dbReference>
<dbReference type="PANTHER" id="PTHR45588:SF1">
    <property type="entry name" value="WW DOMAIN-CONTAINING PROTEIN"/>
    <property type="match status" value="1"/>
</dbReference>
<dbReference type="SMART" id="SM00028">
    <property type="entry name" value="TPR"/>
    <property type="match status" value="4"/>
</dbReference>
<accession>A0A437L0D7</accession>
<evidence type="ECO:0000313" key="2">
    <source>
        <dbReference type="EMBL" id="RVT78438.1"/>
    </source>
</evidence>
<feature type="repeat" description="TPR" evidence="1">
    <location>
        <begin position="496"/>
        <end position="529"/>
    </location>
</feature>
<dbReference type="RefSeq" id="WP_128193642.1">
    <property type="nucleotide sequence ID" value="NZ_SACJ01000002.1"/>
</dbReference>
<dbReference type="Gene3D" id="1.25.40.10">
    <property type="entry name" value="Tetratricopeptide repeat domain"/>
    <property type="match status" value="1"/>
</dbReference>
<protein>
    <recommendedName>
        <fullName evidence="4">Tetratricopeptide repeat protein</fullName>
    </recommendedName>
</protein>
<dbReference type="AlphaFoldDB" id="A0A437L0D7"/>
<dbReference type="SUPFAM" id="SSF48452">
    <property type="entry name" value="TPR-like"/>
    <property type="match status" value="1"/>
</dbReference>
<organism evidence="2 3">
    <name type="scientific">Flavobacterium sufflavum</name>
    <dbReference type="NCBI Taxonomy" id="1921138"/>
    <lineage>
        <taxon>Bacteria</taxon>
        <taxon>Pseudomonadati</taxon>
        <taxon>Bacteroidota</taxon>
        <taxon>Flavobacteriia</taxon>
        <taxon>Flavobacteriales</taxon>
        <taxon>Flavobacteriaceae</taxon>
        <taxon>Flavobacterium</taxon>
    </lineage>
</organism>